<dbReference type="AlphaFoldDB" id="A0A218WZ42"/>
<comment type="caution">
    <text evidence="1">The sequence shown here is derived from an EMBL/GenBank/DDBJ whole genome shotgun (WGS) entry which is preliminary data.</text>
</comment>
<sequence>MAASFPARSPTPVLSNVSSASRSVMAYSASRNHPLMHLIGLCPTDKALGQCSGGRHFCNELTHALLLKSFSQRDLQFHLWSLDDIGCLWTRAWLRRHEDTSRARVKYLSPFRNKSRTDFIYSDNFESSWESINKFST</sequence>
<name>A0A218WZ42_PUNGR</name>
<dbReference type="EMBL" id="MTKT01002534">
    <property type="protein sequence ID" value="OWM77342.1"/>
    <property type="molecule type" value="Genomic_DNA"/>
</dbReference>
<accession>A0A218WZ42</accession>
<gene>
    <name evidence="1" type="ORF">CDL15_Pgr016739</name>
</gene>
<evidence type="ECO:0000313" key="1">
    <source>
        <dbReference type="EMBL" id="OWM77342.1"/>
    </source>
</evidence>
<protein>
    <submittedName>
        <fullName evidence="1">Uncharacterized protein</fullName>
    </submittedName>
</protein>
<reference evidence="2" key="1">
    <citation type="journal article" date="2017" name="Plant J.">
        <title>The pomegranate (Punica granatum L.) genome and the genomics of punicalagin biosynthesis.</title>
        <authorList>
            <person name="Qin G."/>
            <person name="Xu C."/>
            <person name="Ming R."/>
            <person name="Tang H."/>
            <person name="Guyot R."/>
            <person name="Kramer E.M."/>
            <person name="Hu Y."/>
            <person name="Yi X."/>
            <person name="Qi Y."/>
            <person name="Xu X."/>
            <person name="Gao Z."/>
            <person name="Pan H."/>
            <person name="Jian J."/>
            <person name="Tian Y."/>
            <person name="Yue Z."/>
            <person name="Xu Y."/>
        </authorList>
    </citation>
    <scope>NUCLEOTIDE SEQUENCE [LARGE SCALE GENOMIC DNA]</scope>
    <source>
        <strain evidence="2">cv. Dabenzi</strain>
    </source>
</reference>
<dbReference type="Proteomes" id="UP000197138">
    <property type="component" value="Unassembled WGS sequence"/>
</dbReference>
<organism evidence="1 2">
    <name type="scientific">Punica granatum</name>
    <name type="common">Pomegranate</name>
    <dbReference type="NCBI Taxonomy" id="22663"/>
    <lineage>
        <taxon>Eukaryota</taxon>
        <taxon>Viridiplantae</taxon>
        <taxon>Streptophyta</taxon>
        <taxon>Embryophyta</taxon>
        <taxon>Tracheophyta</taxon>
        <taxon>Spermatophyta</taxon>
        <taxon>Magnoliopsida</taxon>
        <taxon>eudicotyledons</taxon>
        <taxon>Gunneridae</taxon>
        <taxon>Pentapetalae</taxon>
        <taxon>rosids</taxon>
        <taxon>malvids</taxon>
        <taxon>Myrtales</taxon>
        <taxon>Lythraceae</taxon>
        <taxon>Punica</taxon>
    </lineage>
</organism>
<evidence type="ECO:0000313" key="2">
    <source>
        <dbReference type="Proteomes" id="UP000197138"/>
    </source>
</evidence>
<proteinExistence type="predicted"/>